<accession>A0ABS1DMT4</accession>
<evidence type="ECO:0000313" key="1">
    <source>
        <dbReference type="EMBL" id="MBK1671321.1"/>
    </source>
</evidence>
<reference evidence="1 2" key="1">
    <citation type="journal article" date="2020" name="Microorganisms">
        <title>Osmotic Adaptation and Compatible Solute Biosynthesis of Phototrophic Bacteria as Revealed from Genome Analyses.</title>
        <authorList>
            <person name="Imhoff J.F."/>
            <person name="Rahn T."/>
            <person name="Kunzel S."/>
            <person name="Keller A."/>
            <person name="Neulinger S.C."/>
        </authorList>
    </citation>
    <scope>NUCLEOTIDE SEQUENCE [LARGE SCALE GENOMIC DNA]</scope>
    <source>
        <strain evidence="1 2">DSM 9895</strain>
    </source>
</reference>
<dbReference type="Proteomes" id="UP001296873">
    <property type="component" value="Unassembled WGS sequence"/>
</dbReference>
<protein>
    <recommendedName>
        <fullName evidence="3">Class I SAM-dependent methyltransferase</fullName>
    </recommendedName>
</protein>
<dbReference type="Gene3D" id="3.40.50.150">
    <property type="entry name" value="Vaccinia Virus protein VP39"/>
    <property type="match status" value="1"/>
</dbReference>
<dbReference type="InterPro" id="IPR029063">
    <property type="entry name" value="SAM-dependent_MTases_sf"/>
</dbReference>
<dbReference type="SUPFAM" id="SSF53335">
    <property type="entry name" value="S-adenosyl-L-methionine-dependent methyltransferases"/>
    <property type="match status" value="1"/>
</dbReference>
<dbReference type="RefSeq" id="WP_200344060.1">
    <property type="nucleotide sequence ID" value="NZ_NRRL01000171.1"/>
</dbReference>
<comment type="caution">
    <text evidence="1">The sequence shown here is derived from an EMBL/GenBank/DDBJ whole genome shotgun (WGS) entry which is preliminary data.</text>
</comment>
<sequence length="287" mass="31381">MTAVRARLRRLAFGLATVLGVHRRGIFIPYRYADRLPAAGRSDAYPQQGALLNGREPAMRGWLDALDGFDRDLRAIPETGGPPAPRWNQGWFAPLDAAMAYTVVRTRKPRRIVEIGSGHSTRFLARAVQDGGLGTEITCIDPEPRATLDGQPVTFRRETLQQAGLAAVAELLPGDLLFVDSSHVLAPGSDVDLVLTQLLAHLPQGALVQFHDIFLPDDFPADWAWRGYNEQSGVAPILTAGWRVLFASHYATTRMADRVRSGTLGRLQGSAEAIPSSLWLEKTAGRL</sequence>
<proteinExistence type="predicted"/>
<evidence type="ECO:0000313" key="2">
    <source>
        <dbReference type="Proteomes" id="UP001296873"/>
    </source>
</evidence>
<evidence type="ECO:0008006" key="3">
    <source>
        <dbReference type="Google" id="ProtNLM"/>
    </source>
</evidence>
<name>A0ABS1DMT4_9PROT</name>
<organism evidence="1 2">
    <name type="scientific">Rhodovibrio sodomensis</name>
    <dbReference type="NCBI Taxonomy" id="1088"/>
    <lineage>
        <taxon>Bacteria</taxon>
        <taxon>Pseudomonadati</taxon>
        <taxon>Pseudomonadota</taxon>
        <taxon>Alphaproteobacteria</taxon>
        <taxon>Rhodospirillales</taxon>
        <taxon>Rhodovibrionaceae</taxon>
        <taxon>Rhodovibrio</taxon>
    </lineage>
</organism>
<keyword evidence="2" id="KW-1185">Reference proteome</keyword>
<dbReference type="EMBL" id="NRRL01000171">
    <property type="protein sequence ID" value="MBK1671321.1"/>
    <property type="molecule type" value="Genomic_DNA"/>
</dbReference>
<dbReference type="Pfam" id="PF13578">
    <property type="entry name" value="Methyltransf_24"/>
    <property type="match status" value="1"/>
</dbReference>
<gene>
    <name evidence="1" type="ORF">CKO28_25300</name>
</gene>